<evidence type="ECO:0000313" key="2">
    <source>
        <dbReference type="EMBL" id="TCU60406.1"/>
    </source>
</evidence>
<gene>
    <name evidence="2" type="ORF">EDD61_107102</name>
</gene>
<dbReference type="RefSeq" id="WP_132224505.1">
    <property type="nucleotide sequence ID" value="NZ_JADPGE010000013.1"/>
</dbReference>
<protein>
    <submittedName>
        <fullName evidence="2">Putative ABC exporter</fullName>
    </submittedName>
</protein>
<dbReference type="AlphaFoldDB" id="A0A4R3TGC6"/>
<keyword evidence="3" id="KW-1185">Reference proteome</keyword>
<evidence type="ECO:0000256" key="1">
    <source>
        <dbReference type="SAM" id="Phobius"/>
    </source>
</evidence>
<dbReference type="Proteomes" id="UP000295773">
    <property type="component" value="Unassembled WGS sequence"/>
</dbReference>
<accession>A0A4R3TGC6</accession>
<feature type="transmembrane region" description="Helical" evidence="1">
    <location>
        <begin position="489"/>
        <end position="508"/>
    </location>
</feature>
<reference evidence="2 3" key="1">
    <citation type="submission" date="2019-03" db="EMBL/GenBank/DDBJ databases">
        <title>Genomic Encyclopedia of Type Strains, Phase IV (KMG-IV): sequencing the most valuable type-strain genomes for metagenomic binning, comparative biology and taxonomic classification.</title>
        <authorList>
            <person name="Goeker M."/>
        </authorList>
    </citation>
    <scope>NUCLEOTIDE SEQUENCE [LARGE SCALE GENOMIC DNA]</scope>
    <source>
        <strain evidence="2 3">DSM 29481</strain>
    </source>
</reference>
<proteinExistence type="predicted"/>
<keyword evidence="1" id="KW-0472">Membrane</keyword>
<feature type="transmembrane region" description="Helical" evidence="1">
    <location>
        <begin position="209"/>
        <end position="228"/>
    </location>
</feature>
<feature type="transmembrane region" description="Helical" evidence="1">
    <location>
        <begin position="107"/>
        <end position="134"/>
    </location>
</feature>
<feature type="transmembrane region" description="Helical" evidence="1">
    <location>
        <begin position="59"/>
        <end position="79"/>
    </location>
</feature>
<comment type="caution">
    <text evidence="2">The sequence shown here is derived from an EMBL/GenBank/DDBJ whole genome shotgun (WGS) entry which is preliminary data.</text>
</comment>
<dbReference type="Pfam" id="PF16962">
    <property type="entry name" value="ABC_export"/>
    <property type="match status" value="1"/>
</dbReference>
<feature type="transmembrane region" description="Helical" evidence="1">
    <location>
        <begin position="26"/>
        <end position="47"/>
    </location>
</feature>
<dbReference type="InterPro" id="IPR031584">
    <property type="entry name" value="Put_ABC_export"/>
</dbReference>
<feature type="transmembrane region" description="Helical" evidence="1">
    <location>
        <begin position="386"/>
        <end position="410"/>
    </location>
</feature>
<keyword evidence="1" id="KW-0812">Transmembrane</keyword>
<feature type="transmembrane region" description="Helical" evidence="1">
    <location>
        <begin position="140"/>
        <end position="163"/>
    </location>
</feature>
<feature type="transmembrane region" description="Helical" evidence="1">
    <location>
        <begin position="422"/>
        <end position="444"/>
    </location>
</feature>
<feature type="transmembrane region" description="Helical" evidence="1">
    <location>
        <begin position="332"/>
        <end position="358"/>
    </location>
</feature>
<feature type="transmembrane region" description="Helical" evidence="1">
    <location>
        <begin position="456"/>
        <end position="477"/>
    </location>
</feature>
<dbReference type="EMBL" id="SMBP01000007">
    <property type="protein sequence ID" value="TCU60406.1"/>
    <property type="molecule type" value="Genomic_DNA"/>
</dbReference>
<feature type="transmembrane region" description="Helical" evidence="1">
    <location>
        <begin position="175"/>
        <end position="197"/>
    </location>
</feature>
<name>A0A4R3TGC6_9FIRM</name>
<sequence>MKVLGKLYLLKLKGTIRNIFSKPSSAIFTIIMILLYGALIVMALSHPEIAMSVGNLQDVSMVILVNIGFSALMVTTMMMQKKMALFTEDDAFYLFTAPFKRSAVMQYLMVSVVVSALLFGAINLFMIVMLGSHIAFDGGFLLLVFLTQSLLYFFFLTTQYYLYLRGLENAKMKKLIRIIPLACLFLVAIIFLVVLVANDFDVTKSGMEFVAGTPFHLVPVFGWVKLILVSYVAHDFYKMLIGSVLLIGACIVIFLCMSCYRKDFVEDVMADAQAFSKRYKAIKEGKTDSFADRKVKDVQFAFQEGAKAIFSKNMLLMRKTNDFIRMQDVMFVGIYLVITLIMGLGFSFYCYMLIFWMFSMIQNSDFMRDMKNYQIYLIPDAPLKKLWYVMLPTIFKTFLVLLIAIVSAYILLQPDFKEALQYFVMLSGYAFLFLATTVLSLRILKSRNNVMMENMLRMLLMILAAIPSTGVLIYMISQNTLTIAMMNSITIYNLLINFVLSGIILYGCRNMMNGNELSSD</sequence>
<keyword evidence="1" id="KW-1133">Transmembrane helix</keyword>
<evidence type="ECO:0000313" key="3">
    <source>
        <dbReference type="Proteomes" id="UP000295773"/>
    </source>
</evidence>
<organism evidence="2 3">
    <name type="scientific">Longicatena caecimuris</name>
    <dbReference type="NCBI Taxonomy" id="1796635"/>
    <lineage>
        <taxon>Bacteria</taxon>
        <taxon>Bacillati</taxon>
        <taxon>Bacillota</taxon>
        <taxon>Erysipelotrichia</taxon>
        <taxon>Erysipelotrichales</taxon>
        <taxon>Erysipelotrichaceae</taxon>
        <taxon>Longicatena</taxon>
    </lineage>
</organism>
<feature type="transmembrane region" description="Helical" evidence="1">
    <location>
        <begin position="240"/>
        <end position="260"/>
    </location>
</feature>